<evidence type="ECO:0000256" key="1">
    <source>
        <dbReference type="SAM" id="MobiDB-lite"/>
    </source>
</evidence>
<evidence type="ECO:0008006" key="4">
    <source>
        <dbReference type="Google" id="ProtNLM"/>
    </source>
</evidence>
<feature type="compositionally biased region" description="Gly residues" evidence="1">
    <location>
        <begin position="238"/>
        <end position="280"/>
    </location>
</feature>
<dbReference type="RefSeq" id="WP_310329340.1">
    <property type="nucleotide sequence ID" value="NZ_JAVDXV010000005.1"/>
</dbReference>
<sequence length="803" mass="86644">MNAPEIRLNPHLEASLTRLRLAGEQAAERCAEGLGLSALSAGQVKRRDALLAAQFVFRQQQGTFLQRFLQSLRRQITAEQGDPKPVAAPPKKDWGELSLMDDDQVNNLVAADRIGLAIGHQCEWELREVESYIAGIQTGERNPLRPELVGQALLDAVQAITDDPLSRQTLTDELTRSLAQEMRACYGDIAELLRSRGLRPQDLRVRASPDGNSRNASLGGATQPGEFDSGHGAMSTRGGAGSYGSSGHGGLGGGFGRGGSSRSGGLGSGHGGRGGGGGMGRVDPQMMDLLRRLAQTPGGYEGGGFDGGGHSSRMGLDTLSGEPSAWGQLPIPTNLIHQHRDELRNASTGRLDHMVIDVVGSLFDQILSDPKVPPQMARLLARLQLPVLRVALGDETFFSSRRHPVRQFVNRMASLACAFDDFAEDPGRAFLAHVRDLVQDVANGDFDRMDVYTAKLDALEAFIAEQARNTLKASGDAAAVVERRETDLRLQQRYALQLQQQLAKVPMQEFLRSFLAGVWSQAIVLASREGAPERALRLRTLGRSLVMSVQPKGGTAARADFLRELPNLMRTLNEGLDLIRWPDGPRKDFFGALLPAHAESLKGQAPSALDTNLLIKQLDQIFGVPPPAEADLSKPVAGETQPADLDASQRLTPAEAKSLGLVEEANVDWNGEVDLDLSGNDAVAAAEPMQAVDISIDGLPAAEAPPEPSSGAQLMDNMQLGFAYQMHTGTEWQKMRLAHVSAGRSFFIFTHGNRHQETVTMTARMLKKLCEAGRMRAYETAHLLERATARTRAQLAALGGAGR</sequence>
<dbReference type="Proteomes" id="UP001180825">
    <property type="component" value="Unassembled WGS sequence"/>
</dbReference>
<reference evidence="2 3" key="1">
    <citation type="submission" date="2023-07" db="EMBL/GenBank/DDBJ databases">
        <title>Sorghum-associated microbial communities from plants grown in Nebraska, USA.</title>
        <authorList>
            <person name="Schachtman D."/>
        </authorList>
    </citation>
    <scope>NUCLEOTIDE SEQUENCE [LARGE SCALE GENOMIC DNA]</scope>
    <source>
        <strain evidence="2 3">BE316</strain>
    </source>
</reference>
<proteinExistence type="predicted"/>
<keyword evidence="3" id="KW-1185">Reference proteome</keyword>
<dbReference type="EMBL" id="JAVDXV010000005">
    <property type="protein sequence ID" value="MDR7333559.1"/>
    <property type="molecule type" value="Genomic_DNA"/>
</dbReference>
<accession>A0ABU2A8N0</accession>
<feature type="region of interest" description="Disordered" evidence="1">
    <location>
        <begin position="201"/>
        <end position="283"/>
    </location>
</feature>
<name>A0ABU2A8N0_9BURK</name>
<protein>
    <recommendedName>
        <fullName evidence="4">DUF1631 family protein</fullName>
    </recommendedName>
</protein>
<feature type="region of interest" description="Disordered" evidence="1">
    <location>
        <begin position="627"/>
        <end position="647"/>
    </location>
</feature>
<organism evidence="2 3">
    <name type="scientific">Roseateles asaccharophilus</name>
    <dbReference type="NCBI Taxonomy" id="582607"/>
    <lineage>
        <taxon>Bacteria</taxon>
        <taxon>Pseudomonadati</taxon>
        <taxon>Pseudomonadota</taxon>
        <taxon>Betaproteobacteria</taxon>
        <taxon>Burkholderiales</taxon>
        <taxon>Sphaerotilaceae</taxon>
        <taxon>Roseateles</taxon>
    </lineage>
</organism>
<evidence type="ECO:0000313" key="3">
    <source>
        <dbReference type="Proteomes" id="UP001180825"/>
    </source>
</evidence>
<dbReference type="Pfam" id="PF07793">
    <property type="entry name" value="DUF1631"/>
    <property type="match status" value="1"/>
</dbReference>
<gene>
    <name evidence="2" type="ORF">J2X21_002701</name>
</gene>
<dbReference type="InterPro" id="IPR012434">
    <property type="entry name" value="DUF1631"/>
</dbReference>
<comment type="caution">
    <text evidence="2">The sequence shown here is derived from an EMBL/GenBank/DDBJ whole genome shotgun (WGS) entry which is preliminary data.</text>
</comment>
<evidence type="ECO:0000313" key="2">
    <source>
        <dbReference type="EMBL" id="MDR7333559.1"/>
    </source>
</evidence>